<gene>
    <name evidence="1" type="ORF">IHV20_07515</name>
</gene>
<evidence type="ECO:0000313" key="1">
    <source>
        <dbReference type="EMBL" id="MBE0330001.1"/>
    </source>
</evidence>
<sequence length="423" mass="49573">MEYKFFEDKQFIDSKEIPDYVIEKLVSIGGLEVVNQGRKIAFCGVIIFDGCTYCFTPAKSESKKIESIGNLIKVIHAYKNSIDSSLLAFDEDEKGNVIEEISLTEIFEIIDLYFSVGILRSKTHTYTEKGRTNWSKTVNREFPVFTSDNVPIYFDLHKYPVSIYQDDLISSIHCEIILDILNKFHWLDERFNFVSKSQLSEKKLFIELDVDQKVSLLNQRLHSTFVSLEIRTLQLLIRYLERIHESGSKNIMIGIRKFHYVWEFLLRNIFHDVDEKINTLLPVPKYQFLGPTDFSETSNQKGMRLDVFIKSENTCWVIDSKYYKATGAQDAPGWSDLVKQFFYIKAVKLIYPELETFKNIFIFPGIKNLLSNIEMVYREESKNNKKLSKLAENFIPIECLYLDPNDLMEKYLNSEKIYITDYI</sequence>
<reference evidence="1" key="1">
    <citation type="submission" date="2020-09" db="EMBL/GenBank/DDBJ databases">
        <title>Distribution of Beta-Lactamase Producing Gram-Negative Bacterial Isolates in Isabela River of Santo Domingo, Dominican Republic.</title>
        <authorList>
            <person name="Calderon V."/>
            <person name="Bonnelly R."/>
            <person name="Del Rosario C."/>
            <person name="Duarte A."/>
            <person name="Barauna R."/>
            <person name="Juca Ramos R.T."/>
            <person name="Perdomo O.P."/>
            <person name="Rodriguez De Francisco L.E."/>
            <person name="Franco De Los Santos E.F."/>
        </authorList>
    </citation>
    <scope>NUCLEOTIDE SEQUENCE</scope>
    <source>
        <strain evidence="1">INTEC_BI15</strain>
    </source>
</reference>
<dbReference type="InterPro" id="IPR018579">
    <property type="entry name" value="Restrct_endonuc_II_LlaJI"/>
</dbReference>
<accession>A0AAP1QWJ6</accession>
<comment type="caution">
    <text evidence="1">The sequence shown here is derived from an EMBL/GenBank/DDBJ whole genome shotgun (WGS) entry which is preliminary data.</text>
</comment>
<dbReference type="GO" id="GO:0004519">
    <property type="term" value="F:endonuclease activity"/>
    <property type="evidence" value="ECO:0007669"/>
    <property type="project" value="UniProtKB-KW"/>
</dbReference>
<dbReference type="AlphaFoldDB" id="A0AAP1QWJ6"/>
<protein>
    <submittedName>
        <fullName evidence="1">LlaJI family restriction endonuclease</fullName>
    </submittedName>
</protein>
<organism evidence="1 2">
    <name type="scientific">Acinetobacter baumannii</name>
    <dbReference type="NCBI Taxonomy" id="470"/>
    <lineage>
        <taxon>Bacteria</taxon>
        <taxon>Pseudomonadati</taxon>
        <taxon>Pseudomonadota</taxon>
        <taxon>Gammaproteobacteria</taxon>
        <taxon>Moraxellales</taxon>
        <taxon>Moraxellaceae</taxon>
        <taxon>Acinetobacter</taxon>
        <taxon>Acinetobacter calcoaceticus/baumannii complex</taxon>
    </lineage>
</organism>
<dbReference type="Pfam" id="PF09563">
    <property type="entry name" value="RE_LlaJI"/>
    <property type="match status" value="1"/>
</dbReference>
<name>A0AAP1QWJ6_ACIBA</name>
<keyword evidence="1" id="KW-0255">Endonuclease</keyword>
<keyword evidence="1" id="KW-0540">Nuclease</keyword>
<proteinExistence type="predicted"/>
<dbReference type="Proteomes" id="UP000655940">
    <property type="component" value="Unassembled WGS sequence"/>
</dbReference>
<keyword evidence="1" id="KW-0378">Hydrolase</keyword>
<dbReference type="EMBL" id="JACZEI010000004">
    <property type="protein sequence ID" value="MBE0330001.1"/>
    <property type="molecule type" value="Genomic_DNA"/>
</dbReference>
<evidence type="ECO:0000313" key="2">
    <source>
        <dbReference type="Proteomes" id="UP000655940"/>
    </source>
</evidence>